<name>A0AAV9IZC6_CYACA</name>
<keyword evidence="1" id="KW-0378">Hydrolase</keyword>
<dbReference type="PANTHER" id="PTHR16138:SF7">
    <property type="entry name" value="PALMITOYL-PROTEIN THIOESTERASE ABHD10, MITOCHONDRIAL"/>
    <property type="match status" value="1"/>
</dbReference>
<sequence length="319" mass="35172">MAAAAFATFLPRSVPRQCARPARPAPRRRHHLASLRMQGAGALSAAAVAQVQQHAGRNRRITVGDYTLAYDLQSGTARPFVFFLPGLAKSRYNTKLVEVEMYCRATSQGVLCADYVGTGRSSGNFADSGTISLWAEHAVALLDEVLDRCGRVILVGEGVGGWIALLATLKRPNRVCGIIGLAADPDFTEDIVWDSLSDEQKQRLRDEGSIMLQHGFKEYPISLKLIEDGRQHMLLRGAPDSLPIDVPVRLVHGLRDEEVPPQRALQLANVLRSQDVTVTFVKYGDHTLEEEEDFQRTNDLIAELSGKYFEYDLTSPQSG</sequence>
<dbReference type="InterPro" id="IPR022742">
    <property type="entry name" value="Hydrolase_4"/>
</dbReference>
<organism evidence="3 4">
    <name type="scientific">Cyanidium caldarium</name>
    <name type="common">Red alga</name>
    <dbReference type="NCBI Taxonomy" id="2771"/>
    <lineage>
        <taxon>Eukaryota</taxon>
        <taxon>Rhodophyta</taxon>
        <taxon>Bangiophyceae</taxon>
        <taxon>Cyanidiales</taxon>
        <taxon>Cyanidiaceae</taxon>
        <taxon>Cyanidium</taxon>
    </lineage>
</organism>
<dbReference type="SUPFAM" id="SSF53474">
    <property type="entry name" value="alpha/beta-Hydrolases"/>
    <property type="match status" value="1"/>
</dbReference>
<dbReference type="PANTHER" id="PTHR16138">
    <property type="entry name" value="MYCOPHENOLIC ACID ACYL-GLUCURONIDE ESTERASE, MITOCHONDRIAL"/>
    <property type="match status" value="1"/>
</dbReference>
<proteinExistence type="predicted"/>
<evidence type="ECO:0000259" key="2">
    <source>
        <dbReference type="Pfam" id="PF12146"/>
    </source>
</evidence>
<dbReference type="Gene3D" id="3.40.50.1820">
    <property type="entry name" value="alpha/beta hydrolase"/>
    <property type="match status" value="1"/>
</dbReference>
<dbReference type="InterPro" id="IPR029058">
    <property type="entry name" value="AB_hydrolase_fold"/>
</dbReference>
<evidence type="ECO:0000313" key="4">
    <source>
        <dbReference type="Proteomes" id="UP001301350"/>
    </source>
</evidence>
<dbReference type="Pfam" id="PF12146">
    <property type="entry name" value="Hydrolase_4"/>
    <property type="match status" value="1"/>
</dbReference>
<protein>
    <recommendedName>
        <fullName evidence="2">Serine aminopeptidase S33 domain-containing protein</fullName>
    </recommendedName>
</protein>
<dbReference type="EMBL" id="JANCYW010000013">
    <property type="protein sequence ID" value="KAK4537692.1"/>
    <property type="molecule type" value="Genomic_DNA"/>
</dbReference>
<dbReference type="AlphaFoldDB" id="A0AAV9IZC6"/>
<reference evidence="3 4" key="1">
    <citation type="submission" date="2022-07" db="EMBL/GenBank/DDBJ databases">
        <title>Genome-wide signatures of adaptation to extreme environments.</title>
        <authorList>
            <person name="Cho C.H."/>
            <person name="Yoon H.S."/>
        </authorList>
    </citation>
    <scope>NUCLEOTIDE SEQUENCE [LARGE SCALE GENOMIC DNA]</scope>
    <source>
        <strain evidence="3 4">DBV 063 E5</strain>
    </source>
</reference>
<accession>A0AAV9IZC6</accession>
<feature type="domain" description="Serine aminopeptidase S33" evidence="2">
    <location>
        <begin position="106"/>
        <end position="183"/>
    </location>
</feature>
<comment type="caution">
    <text evidence="3">The sequence shown here is derived from an EMBL/GenBank/DDBJ whole genome shotgun (WGS) entry which is preliminary data.</text>
</comment>
<keyword evidence="4" id="KW-1185">Reference proteome</keyword>
<dbReference type="InterPro" id="IPR052382">
    <property type="entry name" value="ABHD10_acyl-thioesterase"/>
</dbReference>
<gene>
    <name evidence="3" type="ORF">CDCA_CDCA13G3717</name>
</gene>
<evidence type="ECO:0000256" key="1">
    <source>
        <dbReference type="ARBA" id="ARBA00022801"/>
    </source>
</evidence>
<dbReference type="Proteomes" id="UP001301350">
    <property type="component" value="Unassembled WGS sequence"/>
</dbReference>
<dbReference type="GO" id="GO:0004553">
    <property type="term" value="F:hydrolase activity, hydrolyzing O-glycosyl compounds"/>
    <property type="evidence" value="ECO:0007669"/>
    <property type="project" value="TreeGrafter"/>
</dbReference>
<evidence type="ECO:0000313" key="3">
    <source>
        <dbReference type="EMBL" id="KAK4537692.1"/>
    </source>
</evidence>